<organism evidence="2 3">
    <name type="scientific">Neohortaea acidophila</name>
    <dbReference type="NCBI Taxonomy" id="245834"/>
    <lineage>
        <taxon>Eukaryota</taxon>
        <taxon>Fungi</taxon>
        <taxon>Dikarya</taxon>
        <taxon>Ascomycota</taxon>
        <taxon>Pezizomycotina</taxon>
        <taxon>Dothideomycetes</taxon>
        <taxon>Dothideomycetidae</taxon>
        <taxon>Mycosphaerellales</taxon>
        <taxon>Teratosphaeriaceae</taxon>
        <taxon>Neohortaea</taxon>
    </lineage>
</organism>
<evidence type="ECO:0000313" key="3">
    <source>
        <dbReference type="Proteomes" id="UP000799767"/>
    </source>
</evidence>
<evidence type="ECO:0000259" key="1">
    <source>
        <dbReference type="Pfam" id="PF01966"/>
    </source>
</evidence>
<evidence type="ECO:0000313" key="2">
    <source>
        <dbReference type="EMBL" id="KAF2478509.1"/>
    </source>
</evidence>
<keyword evidence="3" id="KW-1185">Reference proteome</keyword>
<accession>A0A6A6PEV7</accession>
<dbReference type="CDD" id="cd00077">
    <property type="entry name" value="HDc"/>
    <property type="match status" value="1"/>
</dbReference>
<dbReference type="InterPro" id="IPR006674">
    <property type="entry name" value="HD_domain"/>
</dbReference>
<dbReference type="AlphaFoldDB" id="A0A6A6PEV7"/>
<dbReference type="PANTHER" id="PTHR35569:SF1">
    <property type="entry name" value="CYANAMIDE HYDRATASE DDI2-RELATED"/>
    <property type="match status" value="1"/>
</dbReference>
<name>A0A6A6PEV7_9PEZI</name>
<dbReference type="Pfam" id="PF01966">
    <property type="entry name" value="HD"/>
    <property type="match status" value="1"/>
</dbReference>
<gene>
    <name evidence="2" type="ORF">BDY17DRAFT_314187</name>
</gene>
<dbReference type="PANTHER" id="PTHR35569">
    <property type="entry name" value="CYANAMIDE HYDRATASE DDI2-RELATED"/>
    <property type="match status" value="1"/>
</dbReference>
<dbReference type="RefSeq" id="XP_033585079.1">
    <property type="nucleotide sequence ID" value="XM_033735790.1"/>
</dbReference>
<sequence>MSSPTPTRTIAGVKLVDSAIVRNALDYSRRHSDEITFNHTYRSWIFGVLLATRMGIKFDPEVHAVAAMLHDLAWEYTSQFASPDKRFEVDSAEAARQFLADNAPEWESRKTQLVWDSIALHTTPGIAQYKEAEVMVCNMGVLADIVGANFPGGLLSQSEYQTVVKELPRLRLEAGIKRILCNLCIHKPDTTYDNVVARCRPIELPQTKGALSYTSVARVHPQSSCSSLA</sequence>
<reference evidence="2" key="1">
    <citation type="journal article" date="2020" name="Stud. Mycol.">
        <title>101 Dothideomycetes genomes: a test case for predicting lifestyles and emergence of pathogens.</title>
        <authorList>
            <person name="Haridas S."/>
            <person name="Albert R."/>
            <person name="Binder M."/>
            <person name="Bloem J."/>
            <person name="Labutti K."/>
            <person name="Salamov A."/>
            <person name="Andreopoulos B."/>
            <person name="Baker S."/>
            <person name="Barry K."/>
            <person name="Bills G."/>
            <person name="Bluhm B."/>
            <person name="Cannon C."/>
            <person name="Castanera R."/>
            <person name="Culley D."/>
            <person name="Daum C."/>
            <person name="Ezra D."/>
            <person name="Gonzalez J."/>
            <person name="Henrissat B."/>
            <person name="Kuo A."/>
            <person name="Liang C."/>
            <person name="Lipzen A."/>
            <person name="Lutzoni F."/>
            <person name="Magnuson J."/>
            <person name="Mondo S."/>
            <person name="Nolan M."/>
            <person name="Ohm R."/>
            <person name="Pangilinan J."/>
            <person name="Park H.-J."/>
            <person name="Ramirez L."/>
            <person name="Alfaro M."/>
            <person name="Sun H."/>
            <person name="Tritt A."/>
            <person name="Yoshinaga Y."/>
            <person name="Zwiers L.-H."/>
            <person name="Turgeon B."/>
            <person name="Goodwin S."/>
            <person name="Spatafora J."/>
            <person name="Crous P."/>
            <person name="Grigoriev I."/>
        </authorList>
    </citation>
    <scope>NUCLEOTIDE SEQUENCE</scope>
    <source>
        <strain evidence="2">CBS 113389</strain>
    </source>
</reference>
<feature type="domain" description="HD" evidence="1">
    <location>
        <begin position="36"/>
        <end position="128"/>
    </location>
</feature>
<dbReference type="OrthoDB" id="2378324at2759"/>
<dbReference type="GeneID" id="54476792"/>
<dbReference type="SUPFAM" id="SSF109604">
    <property type="entry name" value="HD-domain/PDEase-like"/>
    <property type="match status" value="1"/>
</dbReference>
<proteinExistence type="predicted"/>
<dbReference type="EMBL" id="MU001645">
    <property type="protein sequence ID" value="KAF2478509.1"/>
    <property type="molecule type" value="Genomic_DNA"/>
</dbReference>
<dbReference type="InterPro" id="IPR003607">
    <property type="entry name" value="HD/PDEase_dom"/>
</dbReference>
<dbReference type="Proteomes" id="UP000799767">
    <property type="component" value="Unassembled WGS sequence"/>
</dbReference>
<dbReference type="Gene3D" id="1.10.3210.10">
    <property type="entry name" value="Hypothetical protein af1432"/>
    <property type="match status" value="1"/>
</dbReference>
<protein>
    <recommendedName>
        <fullName evidence="1">HD domain-containing protein</fullName>
    </recommendedName>
</protein>